<dbReference type="EC" id="2.7.13.3" evidence="3"/>
<accession>A0ABZ2LS78</accession>
<dbReference type="SMART" id="SM00388">
    <property type="entry name" value="HisKA"/>
    <property type="match status" value="1"/>
</dbReference>
<name>A0ABZ2LS78_9BACT</name>
<dbReference type="Gene3D" id="1.10.287.130">
    <property type="match status" value="1"/>
</dbReference>
<keyword evidence="7" id="KW-0547">Nucleotide-binding</keyword>
<evidence type="ECO:0000256" key="13">
    <source>
        <dbReference type="SAM" id="Coils"/>
    </source>
</evidence>
<dbReference type="InterPro" id="IPR052023">
    <property type="entry name" value="Histidine_kinase_KdpD"/>
</dbReference>
<dbReference type="InterPro" id="IPR029016">
    <property type="entry name" value="GAF-like_dom_sf"/>
</dbReference>
<evidence type="ECO:0000256" key="14">
    <source>
        <dbReference type="SAM" id="Phobius"/>
    </source>
</evidence>
<dbReference type="InterPro" id="IPR004358">
    <property type="entry name" value="Sig_transdc_His_kin-like_C"/>
</dbReference>
<evidence type="ECO:0000256" key="3">
    <source>
        <dbReference type="ARBA" id="ARBA00012438"/>
    </source>
</evidence>
<dbReference type="Gene3D" id="1.20.120.620">
    <property type="entry name" value="Backbone structure of the membrane domain of e. Coli histidine kinase receptor kdpd"/>
    <property type="match status" value="1"/>
</dbReference>
<dbReference type="EMBL" id="CP089984">
    <property type="protein sequence ID" value="WXB13180.1"/>
    <property type="molecule type" value="Genomic_DNA"/>
</dbReference>
<dbReference type="SUPFAM" id="SSF55874">
    <property type="entry name" value="ATPase domain of HSP90 chaperone/DNA topoisomerase II/histidine kinase"/>
    <property type="match status" value="1"/>
</dbReference>
<dbReference type="InterPro" id="IPR003661">
    <property type="entry name" value="HisK_dim/P_dom"/>
</dbReference>
<dbReference type="CDD" id="cd01987">
    <property type="entry name" value="USP_KdpD-like"/>
    <property type="match status" value="1"/>
</dbReference>
<dbReference type="Proteomes" id="UP001370348">
    <property type="component" value="Chromosome"/>
</dbReference>
<evidence type="ECO:0000259" key="15">
    <source>
        <dbReference type="PROSITE" id="PS50109"/>
    </source>
</evidence>
<dbReference type="Pfam" id="PF00512">
    <property type="entry name" value="HisKA"/>
    <property type="match status" value="1"/>
</dbReference>
<dbReference type="CDD" id="cd00075">
    <property type="entry name" value="HATPase"/>
    <property type="match status" value="1"/>
</dbReference>
<dbReference type="Pfam" id="PF02518">
    <property type="entry name" value="HATPase_c"/>
    <property type="match status" value="1"/>
</dbReference>
<reference evidence="16 17" key="1">
    <citation type="submission" date="2021-12" db="EMBL/GenBank/DDBJ databases">
        <title>Discovery of the Pendulisporaceae a myxobacterial family with distinct sporulation behavior and unique specialized metabolism.</title>
        <authorList>
            <person name="Garcia R."/>
            <person name="Popoff A."/>
            <person name="Bader C.D."/>
            <person name="Loehr J."/>
            <person name="Walesch S."/>
            <person name="Walt C."/>
            <person name="Boldt J."/>
            <person name="Bunk B."/>
            <person name="Haeckl F.J.F.P.J."/>
            <person name="Gunesch A.P."/>
            <person name="Birkelbach J."/>
            <person name="Nuebel U."/>
            <person name="Pietschmann T."/>
            <person name="Bach T."/>
            <person name="Mueller R."/>
        </authorList>
    </citation>
    <scope>NUCLEOTIDE SEQUENCE [LARGE SCALE GENOMIC DNA]</scope>
    <source>
        <strain evidence="16 17">MSr11954</strain>
    </source>
</reference>
<dbReference type="Gene3D" id="3.40.50.620">
    <property type="entry name" value="HUPs"/>
    <property type="match status" value="1"/>
</dbReference>
<keyword evidence="9" id="KW-0067">ATP-binding</keyword>
<evidence type="ECO:0000256" key="12">
    <source>
        <dbReference type="ARBA" id="ARBA00023136"/>
    </source>
</evidence>
<keyword evidence="11" id="KW-0902">Two-component regulatory system</keyword>
<dbReference type="InterPro" id="IPR038318">
    <property type="entry name" value="KdpD_sf"/>
</dbReference>
<feature type="domain" description="Histidine kinase" evidence="15">
    <location>
        <begin position="682"/>
        <end position="899"/>
    </location>
</feature>
<dbReference type="RefSeq" id="WP_394822800.1">
    <property type="nucleotide sequence ID" value="NZ_CP089984.1"/>
</dbReference>
<comment type="subcellular location">
    <subcellularLocation>
        <location evidence="2">Membrane</location>
        <topology evidence="2">Multi-pass membrane protein</topology>
    </subcellularLocation>
</comment>
<keyword evidence="13" id="KW-0175">Coiled coil</keyword>
<dbReference type="Pfam" id="PF02702">
    <property type="entry name" value="KdpD"/>
    <property type="match status" value="1"/>
</dbReference>
<keyword evidence="8 16" id="KW-0418">Kinase</keyword>
<evidence type="ECO:0000256" key="8">
    <source>
        <dbReference type="ARBA" id="ARBA00022777"/>
    </source>
</evidence>
<gene>
    <name evidence="16" type="ORF">LZC94_35715</name>
</gene>
<dbReference type="InterPro" id="IPR036890">
    <property type="entry name" value="HATPase_C_sf"/>
</dbReference>
<dbReference type="SUPFAM" id="SSF47384">
    <property type="entry name" value="Homodimeric domain of signal transducing histidine kinase"/>
    <property type="match status" value="1"/>
</dbReference>
<keyword evidence="17" id="KW-1185">Reference proteome</keyword>
<dbReference type="InterPro" id="IPR006016">
    <property type="entry name" value="UspA"/>
</dbReference>
<evidence type="ECO:0000256" key="6">
    <source>
        <dbReference type="ARBA" id="ARBA00022692"/>
    </source>
</evidence>
<proteinExistence type="predicted"/>
<organism evidence="16 17">
    <name type="scientific">Pendulispora albinea</name>
    <dbReference type="NCBI Taxonomy" id="2741071"/>
    <lineage>
        <taxon>Bacteria</taxon>
        <taxon>Pseudomonadati</taxon>
        <taxon>Myxococcota</taxon>
        <taxon>Myxococcia</taxon>
        <taxon>Myxococcales</taxon>
        <taxon>Sorangiineae</taxon>
        <taxon>Pendulisporaceae</taxon>
        <taxon>Pendulispora</taxon>
    </lineage>
</organism>
<dbReference type="CDD" id="cd00082">
    <property type="entry name" value="HisKA"/>
    <property type="match status" value="1"/>
</dbReference>
<dbReference type="InterPro" id="IPR003852">
    <property type="entry name" value="Sig_transdc_His_kinase_KdpD_N"/>
</dbReference>
<evidence type="ECO:0000256" key="1">
    <source>
        <dbReference type="ARBA" id="ARBA00000085"/>
    </source>
</evidence>
<keyword evidence="10 14" id="KW-1133">Transmembrane helix</keyword>
<evidence type="ECO:0000256" key="5">
    <source>
        <dbReference type="ARBA" id="ARBA00022679"/>
    </source>
</evidence>
<dbReference type="PANTHER" id="PTHR45569">
    <property type="entry name" value="SENSOR PROTEIN KDPD"/>
    <property type="match status" value="1"/>
</dbReference>
<dbReference type="Pfam" id="PF13492">
    <property type="entry name" value="GAF_3"/>
    <property type="match status" value="1"/>
</dbReference>
<dbReference type="InterPro" id="IPR014729">
    <property type="entry name" value="Rossmann-like_a/b/a_fold"/>
</dbReference>
<evidence type="ECO:0000313" key="17">
    <source>
        <dbReference type="Proteomes" id="UP001370348"/>
    </source>
</evidence>
<evidence type="ECO:0000256" key="2">
    <source>
        <dbReference type="ARBA" id="ARBA00004141"/>
    </source>
</evidence>
<dbReference type="Pfam" id="PF13493">
    <property type="entry name" value="DUF4118"/>
    <property type="match status" value="1"/>
</dbReference>
<dbReference type="Gene3D" id="3.30.450.40">
    <property type="match status" value="1"/>
</dbReference>
<dbReference type="Pfam" id="PF00582">
    <property type="entry name" value="Usp"/>
    <property type="match status" value="1"/>
</dbReference>
<feature type="transmembrane region" description="Helical" evidence="14">
    <location>
        <begin position="471"/>
        <end position="494"/>
    </location>
</feature>
<dbReference type="PANTHER" id="PTHR45569:SF1">
    <property type="entry name" value="SENSOR PROTEIN KDPD"/>
    <property type="match status" value="1"/>
</dbReference>
<dbReference type="InterPro" id="IPR027417">
    <property type="entry name" value="P-loop_NTPase"/>
</dbReference>
<dbReference type="InterPro" id="IPR036097">
    <property type="entry name" value="HisK_dim/P_sf"/>
</dbReference>
<comment type="catalytic activity">
    <reaction evidence="1">
        <text>ATP + protein L-histidine = ADP + protein N-phospho-L-histidine.</text>
        <dbReference type="EC" id="2.7.13.3"/>
    </reaction>
</comment>
<feature type="transmembrane region" description="Helical" evidence="14">
    <location>
        <begin position="401"/>
        <end position="420"/>
    </location>
</feature>
<keyword evidence="5" id="KW-0808">Transferase</keyword>
<feature type="coiled-coil region" evidence="13">
    <location>
        <begin position="643"/>
        <end position="676"/>
    </location>
</feature>
<evidence type="ECO:0000256" key="4">
    <source>
        <dbReference type="ARBA" id="ARBA00022553"/>
    </source>
</evidence>
<feature type="transmembrane region" description="Helical" evidence="14">
    <location>
        <begin position="432"/>
        <end position="465"/>
    </location>
</feature>
<keyword evidence="12 14" id="KW-0472">Membrane</keyword>
<dbReference type="InterPro" id="IPR005467">
    <property type="entry name" value="His_kinase_dom"/>
</dbReference>
<dbReference type="Gene3D" id="3.30.565.10">
    <property type="entry name" value="Histidine kinase-like ATPase, C-terminal domain"/>
    <property type="match status" value="1"/>
</dbReference>
<keyword evidence="6 14" id="KW-0812">Transmembrane</keyword>
<evidence type="ECO:0000313" key="16">
    <source>
        <dbReference type="EMBL" id="WXB13180.1"/>
    </source>
</evidence>
<dbReference type="InterPro" id="IPR025201">
    <property type="entry name" value="KdpD_TM"/>
</dbReference>
<keyword evidence="4" id="KW-0597">Phosphoprotein</keyword>
<dbReference type="Gene3D" id="3.40.50.300">
    <property type="entry name" value="P-loop containing nucleotide triphosphate hydrolases"/>
    <property type="match status" value="1"/>
</dbReference>
<sequence>MSDGRPDPDLLLQRVREEETRAKSGRLTIFFGAAPGVGKTYAMLEAARAESANGRDVVVGVVETHGRYDTAALLLGLEILPRRTIVHRTVELEELDLDHALTRRPGLLLVDELAHTNAPEMRHTKRWQDVVELLDSGIDVFTTLNVQHVESLKDVVAQITHVIVAETVPDSILDRADDIRVIDLPADELLERMRDGKIYVPEQARRAVSNFFRKGNLIALRELALRRTAERVDAQMRLWKREHGIERVWPAGERVLVCVSPSPTSARLVRGARRLASSLHADWIAVYVETPASLRQSTEDNRRVAANLQLAQQLGAEAVTITGAKAAEAAMVYAHQRNVTRVVVGKPTHSRWRDRLKASFLDEIVRHSGDVDVYVLSGEQKNNGSARGERAPAPEHSEPTGYVAGAVAAIVATGISTLIFRGALPAQLPDTVMVYLLGIVLVSMRFGFVPSMVTAVVSVVCYDFFFIPPYFAFAVGDFRHLMTFGVMLLVAGIISRLTTRVREQAASAGDRERRTASLYAMSRELATAKTLEQVVATGTRHVADVFHVKAVILRPSGRTNTERVGRLVPIAHEVATFELDDKEEGVASWVWQHAQLAGTGTDTLPSARGLYLPIRASRGVLGVLGVKPDSPELLLDPQRRQHLEAFVSQIAAAMERAELAEEAQRARVQVESEQLRNALLSSVSHDLRTPLAVVTGAASTLLEGNVGGDTRRELTETILHESDRLARLVRNLLDATRLEAGSLRVHKEWQPLEEVVGSALHRLDSALVGRSISTDLPGDLPLVALDSVLIEQVLVNLLENAAKYTPPHAPIAIEARARIQESEVQVTVADRGPGISPGEEERIFEKFFRAQQNTTGLRGGAGLGLTICRGIIAAHGGRIWAENRDGGGAFFHFTLPIEGEPPRLELSP</sequence>
<dbReference type="SUPFAM" id="SSF52402">
    <property type="entry name" value="Adenine nucleotide alpha hydrolases-like"/>
    <property type="match status" value="1"/>
</dbReference>
<protein>
    <recommendedName>
        <fullName evidence="3">histidine kinase</fullName>
        <ecNumber evidence="3">2.7.13.3</ecNumber>
    </recommendedName>
</protein>
<evidence type="ECO:0000256" key="11">
    <source>
        <dbReference type="ARBA" id="ARBA00023012"/>
    </source>
</evidence>
<evidence type="ECO:0000256" key="7">
    <source>
        <dbReference type="ARBA" id="ARBA00022741"/>
    </source>
</evidence>
<dbReference type="PROSITE" id="PS50109">
    <property type="entry name" value="HIS_KIN"/>
    <property type="match status" value="1"/>
</dbReference>
<dbReference type="SMART" id="SM00387">
    <property type="entry name" value="HATPase_c"/>
    <property type="match status" value="1"/>
</dbReference>
<dbReference type="SUPFAM" id="SSF52540">
    <property type="entry name" value="P-loop containing nucleoside triphosphate hydrolases"/>
    <property type="match status" value="1"/>
</dbReference>
<dbReference type="SUPFAM" id="SSF55781">
    <property type="entry name" value="GAF domain-like"/>
    <property type="match status" value="1"/>
</dbReference>
<evidence type="ECO:0000256" key="9">
    <source>
        <dbReference type="ARBA" id="ARBA00022840"/>
    </source>
</evidence>
<dbReference type="InterPro" id="IPR003018">
    <property type="entry name" value="GAF"/>
</dbReference>
<evidence type="ECO:0000256" key="10">
    <source>
        <dbReference type="ARBA" id="ARBA00022989"/>
    </source>
</evidence>
<dbReference type="PRINTS" id="PR00344">
    <property type="entry name" value="BCTRLSENSOR"/>
</dbReference>
<dbReference type="InterPro" id="IPR003594">
    <property type="entry name" value="HATPase_dom"/>
</dbReference>
<dbReference type="GO" id="GO:0016301">
    <property type="term" value="F:kinase activity"/>
    <property type="evidence" value="ECO:0007669"/>
    <property type="project" value="UniProtKB-KW"/>
</dbReference>